<comment type="subcellular location">
    <subcellularLocation>
        <location evidence="2">Cell membrane</location>
        <topology evidence="2">Multi-pass membrane protein</topology>
    </subcellularLocation>
</comment>
<name>A0A6G7VF01_9GAMM</name>
<feature type="domain" description="Response regulatory" evidence="19">
    <location>
        <begin position="1170"/>
        <end position="1284"/>
    </location>
</feature>
<dbReference type="EC" id="2.7.13.3" evidence="3"/>
<keyword evidence="24" id="KW-1185">Reference proteome</keyword>
<evidence type="ECO:0000256" key="6">
    <source>
        <dbReference type="ARBA" id="ARBA00022679"/>
    </source>
</evidence>
<feature type="modified residue" description="4-aspartylphosphate" evidence="17">
    <location>
        <position position="1075"/>
    </location>
</feature>
<dbReference type="SMART" id="SM00086">
    <property type="entry name" value="PAC"/>
    <property type="match status" value="5"/>
</dbReference>
<evidence type="ECO:0000313" key="24">
    <source>
        <dbReference type="Proteomes" id="UP000502699"/>
    </source>
</evidence>
<dbReference type="PANTHER" id="PTHR45339">
    <property type="entry name" value="HYBRID SIGNAL TRANSDUCTION HISTIDINE KINASE J"/>
    <property type="match status" value="1"/>
</dbReference>
<dbReference type="SMART" id="SM00091">
    <property type="entry name" value="PAS"/>
    <property type="match status" value="6"/>
</dbReference>
<dbReference type="PRINTS" id="PR00344">
    <property type="entry name" value="BCTRLSENSOR"/>
</dbReference>
<dbReference type="Pfam" id="PF02518">
    <property type="entry name" value="HATPase_c"/>
    <property type="match status" value="1"/>
</dbReference>
<dbReference type="PANTHER" id="PTHR45339:SF1">
    <property type="entry name" value="HYBRID SIGNAL TRANSDUCTION HISTIDINE KINASE J"/>
    <property type="match status" value="1"/>
</dbReference>
<dbReference type="Gene3D" id="3.30.565.10">
    <property type="entry name" value="Histidine kinase-like ATPase, C-terminal domain"/>
    <property type="match status" value="1"/>
</dbReference>
<evidence type="ECO:0000256" key="13">
    <source>
        <dbReference type="ARBA" id="ARBA00023136"/>
    </source>
</evidence>
<dbReference type="InterPro" id="IPR000014">
    <property type="entry name" value="PAS"/>
</dbReference>
<dbReference type="EMBL" id="CP048029">
    <property type="protein sequence ID" value="QIK38455.1"/>
    <property type="molecule type" value="Genomic_DNA"/>
</dbReference>
<dbReference type="PROSITE" id="PS50109">
    <property type="entry name" value="HIS_KIN"/>
    <property type="match status" value="1"/>
</dbReference>
<dbReference type="InterPro" id="IPR011006">
    <property type="entry name" value="CheY-like_superfamily"/>
</dbReference>
<dbReference type="InterPro" id="IPR013656">
    <property type="entry name" value="PAS_4"/>
</dbReference>
<dbReference type="PROSITE" id="PS50110">
    <property type="entry name" value="RESPONSE_REGULATORY"/>
    <property type="match status" value="2"/>
</dbReference>
<dbReference type="InterPro" id="IPR001610">
    <property type="entry name" value="PAC"/>
</dbReference>
<feature type="domain" description="PAC" evidence="21">
    <location>
        <begin position="594"/>
        <end position="646"/>
    </location>
</feature>
<dbReference type="Pfam" id="PF13426">
    <property type="entry name" value="PAS_9"/>
    <property type="match status" value="3"/>
</dbReference>
<dbReference type="InterPro" id="IPR035965">
    <property type="entry name" value="PAS-like_dom_sf"/>
</dbReference>
<evidence type="ECO:0000313" key="23">
    <source>
        <dbReference type="EMBL" id="QIK38455.1"/>
    </source>
</evidence>
<feature type="domain" description="Response regulatory" evidence="19">
    <location>
        <begin position="1021"/>
        <end position="1146"/>
    </location>
</feature>
<dbReference type="SMART" id="SM00448">
    <property type="entry name" value="REC"/>
    <property type="match status" value="2"/>
</dbReference>
<evidence type="ECO:0000256" key="10">
    <source>
        <dbReference type="ARBA" id="ARBA00022840"/>
    </source>
</evidence>
<feature type="modified residue" description="Phosphohistidine" evidence="16">
    <location>
        <position position="1361"/>
    </location>
</feature>
<dbReference type="InterPro" id="IPR003594">
    <property type="entry name" value="HATPase_dom"/>
</dbReference>
<dbReference type="InterPro" id="IPR003661">
    <property type="entry name" value="HisK_dim/P_dom"/>
</dbReference>
<comment type="catalytic activity">
    <reaction evidence="1">
        <text>ATP + protein L-histidine = ADP + protein N-phospho-L-histidine.</text>
        <dbReference type="EC" id="2.7.13.3"/>
    </reaction>
</comment>
<evidence type="ECO:0000259" key="21">
    <source>
        <dbReference type="PROSITE" id="PS50113"/>
    </source>
</evidence>
<evidence type="ECO:0000259" key="22">
    <source>
        <dbReference type="PROSITE" id="PS50894"/>
    </source>
</evidence>
<dbReference type="Gene3D" id="2.10.70.100">
    <property type="match status" value="1"/>
</dbReference>
<keyword evidence="10" id="KW-0067">ATP-binding</keyword>
<dbReference type="InterPro" id="IPR013655">
    <property type="entry name" value="PAS_fold_3"/>
</dbReference>
<dbReference type="SUPFAM" id="SSF55874">
    <property type="entry name" value="ATPase domain of HSP90 chaperone/DNA topoisomerase II/histidine kinase"/>
    <property type="match status" value="1"/>
</dbReference>
<evidence type="ECO:0000259" key="20">
    <source>
        <dbReference type="PROSITE" id="PS50112"/>
    </source>
</evidence>
<reference evidence="24" key="1">
    <citation type="submission" date="2020-01" db="EMBL/GenBank/DDBJ databases">
        <title>Caldichromatium gen. nov., sp. nov., a thermophilic purple sulfur bacterium member of the family Chromatiaceae isolated from Nakabusa hot spring, Japan.</title>
        <authorList>
            <person name="Saini M.K."/>
            <person name="Hanada S."/>
            <person name="Tank M."/>
        </authorList>
    </citation>
    <scope>NUCLEOTIDE SEQUENCE [LARGE SCALE GENOMIC DNA]</scope>
    <source>
        <strain evidence="24">No.7</strain>
    </source>
</reference>
<feature type="domain" description="PAC" evidence="21">
    <location>
        <begin position="339"/>
        <end position="392"/>
    </location>
</feature>
<keyword evidence="11" id="KW-1133">Transmembrane helix</keyword>
<keyword evidence="13" id="KW-0472">Membrane</keyword>
<dbReference type="InterPro" id="IPR005467">
    <property type="entry name" value="His_kinase_dom"/>
</dbReference>
<dbReference type="CDD" id="cd16922">
    <property type="entry name" value="HATPase_EvgS-ArcB-TorS-like"/>
    <property type="match status" value="1"/>
</dbReference>
<dbReference type="Pfam" id="PF00072">
    <property type="entry name" value="Response_reg"/>
    <property type="match status" value="2"/>
</dbReference>
<dbReference type="Pfam" id="PF08448">
    <property type="entry name" value="PAS_4"/>
    <property type="match status" value="1"/>
</dbReference>
<evidence type="ECO:0000256" key="9">
    <source>
        <dbReference type="ARBA" id="ARBA00022777"/>
    </source>
</evidence>
<evidence type="ECO:0000256" key="15">
    <source>
        <dbReference type="ARBA" id="ARBA00068150"/>
    </source>
</evidence>
<dbReference type="FunFam" id="1.10.287.130:FF:000002">
    <property type="entry name" value="Two-component osmosensing histidine kinase"/>
    <property type="match status" value="1"/>
</dbReference>
<dbReference type="Gene3D" id="1.10.287.130">
    <property type="match status" value="1"/>
</dbReference>
<keyword evidence="6" id="KW-0808">Transferase</keyword>
<feature type="domain" description="Histidine kinase" evidence="18">
    <location>
        <begin position="783"/>
        <end position="1004"/>
    </location>
</feature>
<dbReference type="PROSITE" id="PS50894">
    <property type="entry name" value="HPT"/>
    <property type="match status" value="1"/>
</dbReference>
<keyword evidence="9" id="KW-0418">Kinase</keyword>
<dbReference type="GO" id="GO:0005524">
    <property type="term" value="F:ATP binding"/>
    <property type="evidence" value="ECO:0007669"/>
    <property type="project" value="UniProtKB-KW"/>
</dbReference>
<feature type="domain" description="PAC" evidence="21">
    <location>
        <begin position="213"/>
        <end position="263"/>
    </location>
</feature>
<dbReference type="Gene3D" id="3.30.450.20">
    <property type="entry name" value="PAS domain"/>
    <property type="match status" value="6"/>
</dbReference>
<dbReference type="InterPro" id="IPR036097">
    <property type="entry name" value="HisK_dim/P_sf"/>
</dbReference>
<dbReference type="Gene3D" id="3.40.50.2300">
    <property type="match status" value="2"/>
</dbReference>
<dbReference type="Pfam" id="PF01627">
    <property type="entry name" value="Hpt"/>
    <property type="match status" value="1"/>
</dbReference>
<dbReference type="SMART" id="SM00387">
    <property type="entry name" value="HATPase_c"/>
    <property type="match status" value="1"/>
</dbReference>
<dbReference type="RefSeq" id="WP_166271212.1">
    <property type="nucleotide sequence ID" value="NZ_CP048029.1"/>
</dbReference>
<dbReference type="InterPro" id="IPR008207">
    <property type="entry name" value="Sig_transdc_His_kin_Hpt_dom"/>
</dbReference>
<evidence type="ECO:0000256" key="7">
    <source>
        <dbReference type="ARBA" id="ARBA00022692"/>
    </source>
</evidence>
<dbReference type="InterPro" id="IPR000700">
    <property type="entry name" value="PAS-assoc_C"/>
</dbReference>
<dbReference type="Proteomes" id="UP000502699">
    <property type="component" value="Chromosome"/>
</dbReference>
<evidence type="ECO:0000256" key="8">
    <source>
        <dbReference type="ARBA" id="ARBA00022741"/>
    </source>
</evidence>
<gene>
    <name evidence="23" type="ORF">GWK36_11225</name>
</gene>
<dbReference type="GO" id="GO:0005886">
    <property type="term" value="C:plasma membrane"/>
    <property type="evidence" value="ECO:0007669"/>
    <property type="project" value="UniProtKB-SubCell"/>
</dbReference>
<dbReference type="CDD" id="cd00130">
    <property type="entry name" value="PAS"/>
    <property type="match status" value="3"/>
</dbReference>
<dbReference type="Pfam" id="PF00512">
    <property type="entry name" value="HisKA"/>
    <property type="match status" value="1"/>
</dbReference>
<dbReference type="FunFam" id="3.30.565.10:FF:000010">
    <property type="entry name" value="Sensor histidine kinase RcsC"/>
    <property type="match status" value="1"/>
</dbReference>
<evidence type="ECO:0000259" key="18">
    <source>
        <dbReference type="PROSITE" id="PS50109"/>
    </source>
</evidence>
<dbReference type="InterPro" id="IPR001789">
    <property type="entry name" value="Sig_transdc_resp-reg_receiver"/>
</dbReference>
<keyword evidence="12" id="KW-0902">Two-component regulatory system</keyword>
<dbReference type="PROSITE" id="PS50112">
    <property type="entry name" value="PAS"/>
    <property type="match status" value="2"/>
</dbReference>
<evidence type="ECO:0000256" key="12">
    <source>
        <dbReference type="ARBA" id="ARBA00023012"/>
    </source>
</evidence>
<evidence type="ECO:0000259" key="19">
    <source>
        <dbReference type="PROSITE" id="PS50110"/>
    </source>
</evidence>
<feature type="modified residue" description="4-aspartylphosphate" evidence="17">
    <location>
        <position position="1219"/>
    </location>
</feature>
<evidence type="ECO:0000256" key="4">
    <source>
        <dbReference type="ARBA" id="ARBA00022475"/>
    </source>
</evidence>
<keyword evidence="7" id="KW-0812">Transmembrane</keyword>
<keyword evidence="4" id="KW-1003">Cell membrane</keyword>
<sequence length="1501" mass="169219">MDKQDASRFFGCAEPLFSAGPVMLCVCSGEFGWPILYISPNVEQILGYPPSQLLSPPRLFAELIYAEDLGLFQETIAESLVHHRPFIELSLRLQVQSGGYRWCYQYAYLKCDAQGRLQILCGHLLDKHREIETLQRLEQEEHKFRTLFDFYPDATLLIDPSDYSTLEFNRIAYEQLGYTAEEFKKLRIPDYEARETPQDVAAHIRNIIIHGCDTFETQHRCKDGQILDIHVAVSRVVFDKRPLLLAVFRNITRRKEAERQLRQSEERLKLATDAAHLGILDYDLQYDWLFWDERMYALYGCIPETFGHRLKDWLALLVPESIPAVEAGLAALIASDQSFDIDFQIRRTDTGEVRTLRALARVIRDELGQALRIVGINEDITERILASRRLQSEEAKFRGLFELSPVGIAMNDFQTGRFLEFNRAANEPTGYTSEEFSQLTFWDLTPKEYLPQELAALESLAKNGYYGPYQKEYIRKDGSRYPVLLNGFKVTTPEGREVIWSIIQDISTLEEAQREIRDREQRLQQLAEQSRTVTWEVNAEGLFTYVSPVSELVWGYRSDELVGQKYAYDLHPEEGREAFKEEILAVAAQGGTFQNFINPVQRKDGQIIWVSTTCLPVLDEQGRLLGYRGSDIDITEAKLAQDALEAERERFRGIFEKSGSGVAVFRPTKDGQDFIFVDYNPAGERMDQTPRAAVIGRRVTECFPAVAEMGLLEVMRRVNQTGQTEFLPSAYYQDDRLQAWRENTVFKLSSGEIVAVYNDLTEIKLAQEAAERASQAKSQFLANMSHEIRTPMNAVIGLSELLLDTPLDERQRDYVTKIRNSSRMLLGIINDILDYSKIEAGKLELEMRRFSFDELLDQLRALFANAADTKGLDLLFDLDVPPYTMVEGDMLRLGQVLTNLLSNAIKFTEQGHVVLAINQIAEDNGLMRVRFAVRDTGVGIDPQQQERLFQPFSQADTSTTRRYGGTGLGLAISRRLVDKMGGVLKLESTPGVGSCFYFDLDLALVPEERGESLNPLLPGTRILVVDDHAASRAILRALLEGFQCEVVETEDGPAAIAAVKSAEAEERPFEFILMDWKLPGELDGIQTLKAIQELRAQGVIRHPDVPALIVSAYRRQDVADHEDLHGAFLNKPVTATVLLEAMQEARRKHLGEAPPIAPSTRAVPDFKHQTVLLVEDNLLNQQVATEMLKKVGLRVLIAHNGQEALERVEEGQVDLVLMDLQMPVMDGFEATRKLRKRYPQLPIIALSAAVIETDRAQAEAAGANRHLPKPIDSQDLYAALAQWLPVKGYRWQEVSSSKAQRLDLQHLTAFDISRGLKSFDGDAALYRRALRMFYDRLLAEFAPLADPKVALSTATQQHLLHTLKGIAGTLGALRLSEAAALAESSLRQGQPIPEAERETLTVAWREVVDQLAALTRLDPAVATETADTAESIAPALAELLGYLHSGELIADEALLQRVTDFLAAHFDQGTAFELRRLIELFDHDRAAAYLQSLAEQIGVRL</sequence>
<dbReference type="CDD" id="cd17546">
    <property type="entry name" value="REC_hyHK_CKI1_RcsC-like"/>
    <property type="match status" value="1"/>
</dbReference>
<feature type="domain" description="PAS" evidence="20">
    <location>
        <begin position="519"/>
        <end position="591"/>
    </location>
</feature>
<dbReference type="CDD" id="cd00082">
    <property type="entry name" value="HisKA"/>
    <property type="match status" value="1"/>
</dbReference>
<dbReference type="InterPro" id="IPR036890">
    <property type="entry name" value="HATPase_C_sf"/>
</dbReference>
<dbReference type="SUPFAM" id="SSF55785">
    <property type="entry name" value="PYP-like sensor domain (PAS domain)"/>
    <property type="match status" value="6"/>
</dbReference>
<evidence type="ECO:0000256" key="2">
    <source>
        <dbReference type="ARBA" id="ARBA00004651"/>
    </source>
</evidence>
<dbReference type="CDD" id="cd00156">
    <property type="entry name" value="REC"/>
    <property type="match status" value="1"/>
</dbReference>
<dbReference type="SUPFAM" id="SSF47384">
    <property type="entry name" value="Homodimeric domain of signal transducing histidine kinase"/>
    <property type="match status" value="1"/>
</dbReference>
<dbReference type="GO" id="GO:0000155">
    <property type="term" value="F:phosphorelay sensor kinase activity"/>
    <property type="evidence" value="ECO:0007669"/>
    <property type="project" value="InterPro"/>
</dbReference>
<proteinExistence type="predicted"/>
<dbReference type="Gene3D" id="1.20.120.160">
    <property type="entry name" value="HPT domain"/>
    <property type="match status" value="1"/>
</dbReference>
<dbReference type="InterPro" id="IPR036641">
    <property type="entry name" value="HPT_dom_sf"/>
</dbReference>
<evidence type="ECO:0000256" key="11">
    <source>
        <dbReference type="ARBA" id="ARBA00022989"/>
    </source>
</evidence>
<evidence type="ECO:0000256" key="1">
    <source>
        <dbReference type="ARBA" id="ARBA00000085"/>
    </source>
</evidence>
<feature type="domain" description="HPt" evidence="22">
    <location>
        <begin position="1322"/>
        <end position="1425"/>
    </location>
</feature>
<organism evidence="23 24">
    <name type="scientific">Caldichromatium japonicum</name>
    <dbReference type="NCBI Taxonomy" id="2699430"/>
    <lineage>
        <taxon>Bacteria</taxon>
        <taxon>Pseudomonadati</taxon>
        <taxon>Pseudomonadota</taxon>
        <taxon>Gammaproteobacteria</taxon>
        <taxon>Chromatiales</taxon>
        <taxon>Chromatiaceae</taxon>
        <taxon>Caldichromatium</taxon>
    </lineage>
</organism>
<keyword evidence="8" id="KW-0547">Nucleotide-binding</keyword>
<evidence type="ECO:0000256" key="3">
    <source>
        <dbReference type="ARBA" id="ARBA00012438"/>
    </source>
</evidence>
<protein>
    <recommendedName>
        <fullName evidence="15">Sensory/regulatory protein RpfC</fullName>
        <ecNumber evidence="3">2.7.13.3</ecNumber>
    </recommendedName>
</protein>
<dbReference type="SMART" id="SM00388">
    <property type="entry name" value="HisKA"/>
    <property type="match status" value="1"/>
</dbReference>
<evidence type="ECO:0000256" key="16">
    <source>
        <dbReference type="PROSITE-ProRule" id="PRU00110"/>
    </source>
</evidence>
<dbReference type="SUPFAM" id="SSF52172">
    <property type="entry name" value="CheY-like"/>
    <property type="match status" value="2"/>
</dbReference>
<evidence type="ECO:0000256" key="14">
    <source>
        <dbReference type="ARBA" id="ARBA00064003"/>
    </source>
</evidence>
<dbReference type="PROSITE" id="PS50113">
    <property type="entry name" value="PAC"/>
    <property type="match status" value="3"/>
</dbReference>
<dbReference type="Pfam" id="PF08447">
    <property type="entry name" value="PAS_3"/>
    <property type="match status" value="2"/>
</dbReference>
<dbReference type="InterPro" id="IPR004358">
    <property type="entry name" value="Sig_transdc_His_kin-like_C"/>
</dbReference>
<evidence type="ECO:0000256" key="5">
    <source>
        <dbReference type="ARBA" id="ARBA00022553"/>
    </source>
</evidence>
<keyword evidence="5 17" id="KW-0597">Phosphoprotein</keyword>
<dbReference type="NCBIfam" id="TIGR00229">
    <property type="entry name" value="sensory_box"/>
    <property type="match status" value="4"/>
</dbReference>
<feature type="domain" description="PAS" evidence="20">
    <location>
        <begin position="35"/>
        <end position="83"/>
    </location>
</feature>
<dbReference type="KEGG" id="cjap:GWK36_11225"/>
<accession>A0A6G7VF01</accession>
<comment type="subunit">
    <text evidence="14">At low DSF concentrations, interacts with RpfF.</text>
</comment>
<evidence type="ECO:0000256" key="17">
    <source>
        <dbReference type="PROSITE-ProRule" id="PRU00169"/>
    </source>
</evidence>
<dbReference type="SUPFAM" id="SSF47226">
    <property type="entry name" value="Histidine-containing phosphotransfer domain, HPT domain"/>
    <property type="match status" value="1"/>
</dbReference>